<comment type="caution">
    <text evidence="1">The sequence shown here is derived from an EMBL/GenBank/DDBJ whole genome shotgun (WGS) entry which is preliminary data.</text>
</comment>
<dbReference type="Proteomes" id="UP000651010">
    <property type="component" value="Unassembled WGS sequence"/>
</dbReference>
<evidence type="ECO:0000313" key="1">
    <source>
        <dbReference type="EMBL" id="MBE1162298.1"/>
    </source>
</evidence>
<organism evidence="1 2">
    <name type="scientific">Dyella acidiphila</name>
    <dbReference type="NCBI Taxonomy" id="2775866"/>
    <lineage>
        <taxon>Bacteria</taxon>
        <taxon>Pseudomonadati</taxon>
        <taxon>Pseudomonadota</taxon>
        <taxon>Gammaproteobacteria</taxon>
        <taxon>Lysobacterales</taxon>
        <taxon>Rhodanobacteraceae</taxon>
        <taxon>Dyella</taxon>
    </lineage>
</organism>
<keyword evidence="2" id="KW-1185">Reference proteome</keyword>
<gene>
    <name evidence="1" type="ORF">IGX34_18075</name>
</gene>
<evidence type="ECO:0000313" key="2">
    <source>
        <dbReference type="Proteomes" id="UP000651010"/>
    </source>
</evidence>
<dbReference type="RefSeq" id="WP_192557129.1">
    <property type="nucleotide sequence ID" value="NZ_JACZZA010000012.1"/>
</dbReference>
<protein>
    <submittedName>
        <fullName evidence="1">Uncharacterized protein</fullName>
    </submittedName>
</protein>
<sequence length="351" mass="38217">MDLLTASAADLLAASDAVWDEGLIAAASDRLVTLRRLAGRWHPDHCADPDAGAVFSRIQWQRRRLGGASRVLASDRCATEAHPVFESTMAVDGRHWTMRYLATYADELGAVYIGQRTLLEVFPLGLADLAERSAAQSARWMFVSSDMESQIRPCLPAPATLHRTADSVLVVRPRDPDLVRLADVMAHVGTVPPEHVAWIGSGLWNVACYLEYAQRAHPVIDGSTVWIDVGRHRVSLLGGWAYAGAIGERWAALPANALADVTPVWRADPVQRSALGHIKIRRLLRELLGDITGMGPVPPSAPAPLVAFARSPAAGTAVDQYRSWKKAVEATFGPSRFSAWDLPTNVIYPEN</sequence>
<reference evidence="1 2" key="1">
    <citation type="submission" date="2020-09" db="EMBL/GenBank/DDBJ databases">
        <title>Dyella sp. 7MK23 isolated from forest soil.</title>
        <authorList>
            <person name="Fu J."/>
        </authorList>
    </citation>
    <scope>NUCLEOTIDE SEQUENCE [LARGE SCALE GENOMIC DNA]</scope>
    <source>
        <strain evidence="1 2">7MK23</strain>
    </source>
</reference>
<proteinExistence type="predicted"/>
<dbReference type="EMBL" id="JACZZA010000012">
    <property type="protein sequence ID" value="MBE1162298.1"/>
    <property type="molecule type" value="Genomic_DNA"/>
</dbReference>
<name>A0ABR9GE40_9GAMM</name>
<accession>A0ABR9GE40</accession>